<evidence type="ECO:0000256" key="2">
    <source>
        <dbReference type="SAM" id="MobiDB-lite"/>
    </source>
</evidence>
<feature type="region of interest" description="Disordered" evidence="2">
    <location>
        <begin position="199"/>
        <end position="236"/>
    </location>
</feature>
<sequence>MKEEKEWLTQQLMEQRRQRDQQLSQQEASEREHNGKLLRLQAELEEKKERWLLCQQRCDALQRQRLSWEHREEQLNQKYNEAVEEAAQMRKALEKVQQEQRELGRERDALTESHSRVIATMKEDFRQQLATELAAVNEEHAAQRVQYLRQQREVVLREADRDLKTDREKNQMRLLQCQSQSSQLQQKLEQREMEIEHLRGELQQERRTREQEGRTHDEERRREKEMRQSEAEEWGQAKAELELMTEKNAELIEEVTSLQETVRRECEEREELTAALSRAQRELFEQLSAASQGGSSRPPPDPMERQTPPGNASSNLFSQARVPLTRSPTPPNTLRPSPALTDKVRGLDTERGGAGRSLEPWSGGGGKRWEGTLPRLRANSTVSEVKCKVRSVTGRK</sequence>
<evidence type="ECO:0000313" key="4">
    <source>
        <dbReference type="Proteomes" id="UP000677803"/>
    </source>
</evidence>
<keyword evidence="4" id="KW-1185">Reference proteome</keyword>
<feature type="coiled-coil region" evidence="1">
    <location>
        <begin position="241"/>
        <end position="282"/>
    </location>
</feature>
<dbReference type="AlphaFoldDB" id="A0A8S4BVL6"/>
<proteinExistence type="predicted"/>
<feature type="compositionally biased region" description="Basic and acidic residues" evidence="2">
    <location>
        <begin position="342"/>
        <end position="353"/>
    </location>
</feature>
<dbReference type="OrthoDB" id="10256467at2759"/>
<evidence type="ECO:0000313" key="3">
    <source>
        <dbReference type="EMBL" id="CAG6005521.1"/>
    </source>
</evidence>
<feature type="compositionally biased region" description="Basic and acidic residues" evidence="2">
    <location>
        <begin position="199"/>
        <end position="230"/>
    </location>
</feature>
<feature type="region of interest" description="Disordered" evidence="2">
    <location>
        <begin position="1"/>
        <end position="36"/>
    </location>
</feature>
<organism evidence="3 4">
    <name type="scientific">Menidia menidia</name>
    <name type="common">Atlantic silverside</name>
    <dbReference type="NCBI Taxonomy" id="238744"/>
    <lineage>
        <taxon>Eukaryota</taxon>
        <taxon>Metazoa</taxon>
        <taxon>Chordata</taxon>
        <taxon>Craniata</taxon>
        <taxon>Vertebrata</taxon>
        <taxon>Euteleostomi</taxon>
        <taxon>Actinopterygii</taxon>
        <taxon>Neopterygii</taxon>
        <taxon>Teleostei</taxon>
        <taxon>Neoteleostei</taxon>
        <taxon>Acanthomorphata</taxon>
        <taxon>Ovalentaria</taxon>
        <taxon>Atherinomorphae</taxon>
        <taxon>Atheriniformes</taxon>
        <taxon>Atherinopsidae</taxon>
        <taxon>Menidiinae</taxon>
        <taxon>Menidia</taxon>
    </lineage>
</organism>
<name>A0A8S4BVL6_9TELE</name>
<evidence type="ECO:0000256" key="1">
    <source>
        <dbReference type="SAM" id="Coils"/>
    </source>
</evidence>
<dbReference type="EMBL" id="CAJRST010037777">
    <property type="protein sequence ID" value="CAG6005521.1"/>
    <property type="molecule type" value="Genomic_DNA"/>
</dbReference>
<accession>A0A8S4BVL6</accession>
<feature type="compositionally biased region" description="Polar residues" evidence="2">
    <location>
        <begin position="308"/>
        <end position="318"/>
    </location>
</feature>
<comment type="caution">
    <text evidence="3">The sequence shown here is derived from an EMBL/GenBank/DDBJ whole genome shotgun (WGS) entry which is preliminary data.</text>
</comment>
<protein>
    <submittedName>
        <fullName evidence="3">(Atlantic silverside) hypothetical protein</fullName>
    </submittedName>
</protein>
<gene>
    <name evidence="3" type="ORF">MMEN_LOCUS18563</name>
</gene>
<reference evidence="3" key="1">
    <citation type="submission" date="2021-05" db="EMBL/GenBank/DDBJ databases">
        <authorList>
            <person name="Tigano A."/>
        </authorList>
    </citation>
    <scope>NUCLEOTIDE SEQUENCE</scope>
</reference>
<feature type="region of interest" description="Disordered" evidence="2">
    <location>
        <begin position="287"/>
        <end position="372"/>
    </location>
</feature>
<keyword evidence="1" id="KW-0175">Coiled coil</keyword>
<dbReference type="Proteomes" id="UP000677803">
    <property type="component" value="Unassembled WGS sequence"/>
</dbReference>